<dbReference type="InterPro" id="IPR008317">
    <property type="entry name" value="UCP030561"/>
</dbReference>
<sequence length="122" mass="13841">MTEADIVRPVQEQLAAYNAKVIDRFMQWWADDCQYYAFPSELLADGAAQIRERHVERFKEPDLHGQLVHRSVAGNLVVDQEVVARNFPEGLGEVDVIAIYEIEAGKIAKAWFKIGPRRIASS</sequence>
<proteinExistence type="predicted"/>
<dbReference type="PIRSF" id="PIRSF030561">
    <property type="entry name" value="UCP030561"/>
    <property type="match status" value="1"/>
</dbReference>
<name>A0ABQ5XRY9_9GAMM</name>
<dbReference type="Gene3D" id="3.10.450.50">
    <property type="match status" value="1"/>
</dbReference>
<feature type="domain" description="SnoaL-like" evidence="1">
    <location>
        <begin position="10"/>
        <end position="109"/>
    </location>
</feature>
<evidence type="ECO:0000313" key="3">
    <source>
        <dbReference type="Proteomes" id="UP001156670"/>
    </source>
</evidence>
<keyword evidence="3" id="KW-1185">Reference proteome</keyword>
<dbReference type="InterPro" id="IPR037401">
    <property type="entry name" value="SnoaL-like"/>
</dbReference>
<dbReference type="Proteomes" id="UP001156670">
    <property type="component" value="Unassembled WGS sequence"/>
</dbReference>
<evidence type="ECO:0000313" key="2">
    <source>
        <dbReference type="EMBL" id="GLQ94520.1"/>
    </source>
</evidence>
<gene>
    <name evidence="2" type="ORF">GCM10007901_34720</name>
</gene>
<dbReference type="Pfam" id="PF12680">
    <property type="entry name" value="SnoaL_2"/>
    <property type="match status" value="1"/>
</dbReference>
<dbReference type="SUPFAM" id="SSF54427">
    <property type="entry name" value="NTF2-like"/>
    <property type="match status" value="1"/>
</dbReference>
<organism evidence="2 3">
    <name type="scientific">Dyella acidisoli</name>
    <dbReference type="NCBI Taxonomy" id="1867834"/>
    <lineage>
        <taxon>Bacteria</taxon>
        <taxon>Pseudomonadati</taxon>
        <taxon>Pseudomonadota</taxon>
        <taxon>Gammaproteobacteria</taxon>
        <taxon>Lysobacterales</taxon>
        <taxon>Rhodanobacteraceae</taxon>
        <taxon>Dyella</taxon>
    </lineage>
</organism>
<protein>
    <submittedName>
        <fullName evidence="2">Steroid Delta-isomerase</fullName>
    </submittedName>
</protein>
<reference evidence="3" key="1">
    <citation type="journal article" date="2019" name="Int. J. Syst. Evol. Microbiol.">
        <title>The Global Catalogue of Microorganisms (GCM) 10K type strain sequencing project: providing services to taxonomists for standard genome sequencing and annotation.</title>
        <authorList>
            <consortium name="The Broad Institute Genomics Platform"/>
            <consortium name="The Broad Institute Genome Sequencing Center for Infectious Disease"/>
            <person name="Wu L."/>
            <person name="Ma J."/>
        </authorList>
    </citation>
    <scope>NUCLEOTIDE SEQUENCE [LARGE SCALE GENOMIC DNA]</scope>
    <source>
        <strain evidence="3">NBRC 111980</strain>
    </source>
</reference>
<dbReference type="RefSeq" id="WP_284322218.1">
    <property type="nucleotide sequence ID" value="NZ_BSOB01000046.1"/>
</dbReference>
<dbReference type="InterPro" id="IPR032710">
    <property type="entry name" value="NTF2-like_dom_sf"/>
</dbReference>
<evidence type="ECO:0000259" key="1">
    <source>
        <dbReference type="Pfam" id="PF12680"/>
    </source>
</evidence>
<comment type="caution">
    <text evidence="2">The sequence shown here is derived from an EMBL/GenBank/DDBJ whole genome shotgun (WGS) entry which is preliminary data.</text>
</comment>
<accession>A0ABQ5XRY9</accession>
<dbReference type="EMBL" id="BSOB01000046">
    <property type="protein sequence ID" value="GLQ94520.1"/>
    <property type="molecule type" value="Genomic_DNA"/>
</dbReference>